<dbReference type="AlphaFoldDB" id="A0A9P5N2V0"/>
<dbReference type="GO" id="GO:0007034">
    <property type="term" value="P:vacuolar transport"/>
    <property type="evidence" value="ECO:0007669"/>
    <property type="project" value="TreeGrafter"/>
</dbReference>
<reference evidence="2" key="1">
    <citation type="submission" date="2019-10" db="EMBL/GenBank/DDBJ databases">
        <authorList>
            <consortium name="DOE Joint Genome Institute"/>
            <person name="Kuo A."/>
            <person name="Miyauchi S."/>
            <person name="Kiss E."/>
            <person name="Drula E."/>
            <person name="Kohler A."/>
            <person name="Sanchez-Garcia M."/>
            <person name="Andreopoulos B."/>
            <person name="Barry K.W."/>
            <person name="Bonito G."/>
            <person name="Buee M."/>
            <person name="Carver A."/>
            <person name="Chen C."/>
            <person name="Cichocki N."/>
            <person name="Clum A."/>
            <person name="Culley D."/>
            <person name="Crous P.W."/>
            <person name="Fauchery L."/>
            <person name="Girlanda M."/>
            <person name="Hayes R."/>
            <person name="Keri Z."/>
            <person name="LaButti K."/>
            <person name="Lipzen A."/>
            <person name="Lombard V."/>
            <person name="Magnuson J."/>
            <person name="Maillard F."/>
            <person name="Morin E."/>
            <person name="Murat C."/>
            <person name="Nolan M."/>
            <person name="Ohm R."/>
            <person name="Pangilinan J."/>
            <person name="Pereira M."/>
            <person name="Perotto S."/>
            <person name="Peter M."/>
            <person name="Riley R."/>
            <person name="Sitrit Y."/>
            <person name="Stielow B."/>
            <person name="Szollosi G."/>
            <person name="Zifcakova L."/>
            <person name="Stursova M."/>
            <person name="Spatafora J.W."/>
            <person name="Tedersoo L."/>
            <person name="Vaario L.-M."/>
            <person name="Yamada A."/>
            <person name="Yan M."/>
            <person name="Wang P."/>
            <person name="Xu J."/>
            <person name="Bruns T."/>
            <person name="Baldrian P."/>
            <person name="Vilgalys R."/>
            <person name="Henrissat B."/>
            <person name="Grigoriev I.V."/>
            <person name="Hibbett D."/>
            <person name="Nagy L.G."/>
            <person name="Martin F.M."/>
        </authorList>
    </citation>
    <scope>NUCLEOTIDE SEQUENCE</scope>
    <source>
        <strain evidence="2">Prilba</strain>
    </source>
</reference>
<evidence type="ECO:0000256" key="1">
    <source>
        <dbReference type="SAM" id="MobiDB-lite"/>
    </source>
</evidence>
<sequence>MSFQNVYYKRATATPRACYVCSKPTTACLATANAIDFLYTCEAHLSDTGFATELIDPGAPAPKEAVSKEEIARVKAEWEAKEARKKDKDKDKGKDVKTKETDKSGGKDAEGEGEKEEGGKKGAESPSPPGPGGLPSSPTAAGSGAATPTHKRYSLHRDIFSMRQAEHRRKRQTKQMQELAPRLPGAPHGSPLG</sequence>
<dbReference type="Proteomes" id="UP000759537">
    <property type="component" value="Unassembled WGS sequence"/>
</dbReference>
<proteinExistence type="predicted"/>
<feature type="compositionally biased region" description="Basic and acidic residues" evidence="1">
    <location>
        <begin position="76"/>
        <end position="123"/>
    </location>
</feature>
<comment type="caution">
    <text evidence="2">The sequence shown here is derived from an EMBL/GenBank/DDBJ whole genome shotgun (WGS) entry which is preliminary data.</text>
</comment>
<organism evidence="2 3">
    <name type="scientific">Russula ochroleuca</name>
    <dbReference type="NCBI Taxonomy" id="152965"/>
    <lineage>
        <taxon>Eukaryota</taxon>
        <taxon>Fungi</taxon>
        <taxon>Dikarya</taxon>
        <taxon>Basidiomycota</taxon>
        <taxon>Agaricomycotina</taxon>
        <taxon>Agaricomycetes</taxon>
        <taxon>Russulales</taxon>
        <taxon>Russulaceae</taxon>
        <taxon>Russula</taxon>
    </lineage>
</organism>
<evidence type="ECO:0000313" key="2">
    <source>
        <dbReference type="EMBL" id="KAF8485060.1"/>
    </source>
</evidence>
<accession>A0A9P5N2V0</accession>
<reference evidence="2" key="2">
    <citation type="journal article" date="2020" name="Nat. Commun.">
        <title>Large-scale genome sequencing of mycorrhizal fungi provides insights into the early evolution of symbiotic traits.</title>
        <authorList>
            <person name="Miyauchi S."/>
            <person name="Kiss E."/>
            <person name="Kuo A."/>
            <person name="Drula E."/>
            <person name="Kohler A."/>
            <person name="Sanchez-Garcia M."/>
            <person name="Morin E."/>
            <person name="Andreopoulos B."/>
            <person name="Barry K.W."/>
            <person name="Bonito G."/>
            <person name="Buee M."/>
            <person name="Carver A."/>
            <person name="Chen C."/>
            <person name="Cichocki N."/>
            <person name="Clum A."/>
            <person name="Culley D."/>
            <person name="Crous P.W."/>
            <person name="Fauchery L."/>
            <person name="Girlanda M."/>
            <person name="Hayes R.D."/>
            <person name="Keri Z."/>
            <person name="LaButti K."/>
            <person name="Lipzen A."/>
            <person name="Lombard V."/>
            <person name="Magnuson J."/>
            <person name="Maillard F."/>
            <person name="Murat C."/>
            <person name="Nolan M."/>
            <person name="Ohm R.A."/>
            <person name="Pangilinan J."/>
            <person name="Pereira M.F."/>
            <person name="Perotto S."/>
            <person name="Peter M."/>
            <person name="Pfister S."/>
            <person name="Riley R."/>
            <person name="Sitrit Y."/>
            <person name="Stielow J.B."/>
            <person name="Szollosi G."/>
            <person name="Zifcakova L."/>
            <person name="Stursova M."/>
            <person name="Spatafora J.W."/>
            <person name="Tedersoo L."/>
            <person name="Vaario L.M."/>
            <person name="Yamada A."/>
            <person name="Yan M."/>
            <person name="Wang P."/>
            <person name="Xu J."/>
            <person name="Bruns T."/>
            <person name="Baldrian P."/>
            <person name="Vilgalys R."/>
            <person name="Dunand C."/>
            <person name="Henrissat B."/>
            <person name="Grigoriev I.V."/>
            <person name="Hibbett D."/>
            <person name="Nagy L.G."/>
            <person name="Martin F.M."/>
        </authorList>
    </citation>
    <scope>NUCLEOTIDE SEQUENCE</scope>
    <source>
        <strain evidence="2">Prilba</strain>
    </source>
</reference>
<dbReference type="OrthoDB" id="2158714at2759"/>
<name>A0A9P5N2V0_9AGAM</name>
<gene>
    <name evidence="2" type="ORF">DFH94DRAFT_260550</name>
</gene>
<dbReference type="Pfam" id="PF08432">
    <property type="entry name" value="Vfa1"/>
    <property type="match status" value="1"/>
</dbReference>
<protein>
    <submittedName>
        <fullName evidence="2">DUF1742-domain-containing protein</fullName>
    </submittedName>
</protein>
<dbReference type="InterPro" id="IPR013640">
    <property type="entry name" value="Vfa1"/>
</dbReference>
<evidence type="ECO:0000313" key="3">
    <source>
        <dbReference type="Proteomes" id="UP000759537"/>
    </source>
</evidence>
<dbReference type="PANTHER" id="PTHR28218:SF1">
    <property type="entry name" value="VPS4-ASSOCIATED PROTEIN 1"/>
    <property type="match status" value="1"/>
</dbReference>
<dbReference type="PANTHER" id="PTHR28218">
    <property type="entry name" value="VPS4-ASSOCIATED PROTEIN 1"/>
    <property type="match status" value="1"/>
</dbReference>
<dbReference type="GO" id="GO:0005768">
    <property type="term" value="C:endosome"/>
    <property type="evidence" value="ECO:0007669"/>
    <property type="project" value="TreeGrafter"/>
</dbReference>
<feature type="compositionally biased region" description="Low complexity" evidence="1">
    <location>
        <begin position="134"/>
        <end position="148"/>
    </location>
</feature>
<dbReference type="EMBL" id="WHVB01000003">
    <property type="protein sequence ID" value="KAF8485060.1"/>
    <property type="molecule type" value="Genomic_DNA"/>
</dbReference>
<keyword evidence="3" id="KW-1185">Reference proteome</keyword>
<feature type="region of interest" description="Disordered" evidence="1">
    <location>
        <begin position="76"/>
        <end position="193"/>
    </location>
</feature>